<dbReference type="Pfam" id="PF19781">
    <property type="entry name" value="DUF6266"/>
    <property type="match status" value="1"/>
</dbReference>
<dbReference type="RefSeq" id="WP_090556075.1">
    <property type="nucleotide sequence ID" value="NZ_FNRA01000003.1"/>
</dbReference>
<keyword evidence="2" id="KW-1185">Reference proteome</keyword>
<proteinExistence type="predicted"/>
<dbReference type="STRING" id="425514.SAMN05443550_103472"/>
<organism evidence="1 2">
    <name type="scientific">Pedobacter hartonius</name>
    <dbReference type="NCBI Taxonomy" id="425514"/>
    <lineage>
        <taxon>Bacteria</taxon>
        <taxon>Pseudomonadati</taxon>
        <taxon>Bacteroidota</taxon>
        <taxon>Sphingobacteriia</taxon>
        <taxon>Sphingobacteriales</taxon>
        <taxon>Sphingobacteriaceae</taxon>
        <taxon>Pedobacter</taxon>
    </lineage>
</organism>
<sequence length="210" mass="23685">MKRKNKKKAYGWSLIGFPLGKKRIRKPLLKDPTEVQALHRAKFGLATSFASKIKEAAQIGFTQGSKKKPYTCLNMLTAIILKYAIVGSMVEDVSLYYPTVAVSSGCRDHVLRPLLRLEPTGTGELEWEIYVPDPQFADSADQIYLLIYNETKDEVIHSGYAGQRSDLKVKFEMVPFEYNDALHCWVFVKSCTNDDVSNSSYVHNVIIALS</sequence>
<evidence type="ECO:0000313" key="2">
    <source>
        <dbReference type="Proteomes" id="UP000198850"/>
    </source>
</evidence>
<gene>
    <name evidence="1" type="ORF">SAMN05443550_103472</name>
</gene>
<dbReference type="Proteomes" id="UP000198850">
    <property type="component" value="Unassembled WGS sequence"/>
</dbReference>
<dbReference type="AlphaFoldDB" id="A0A1H4BUF8"/>
<name>A0A1H4BUF8_9SPHI</name>
<accession>A0A1H4BUF8</accession>
<dbReference type="InterPro" id="IPR046233">
    <property type="entry name" value="DUF6266"/>
</dbReference>
<protein>
    <submittedName>
        <fullName evidence="1">Uncharacterized protein</fullName>
    </submittedName>
</protein>
<dbReference type="EMBL" id="FNRA01000003">
    <property type="protein sequence ID" value="SEA51758.1"/>
    <property type="molecule type" value="Genomic_DNA"/>
</dbReference>
<evidence type="ECO:0000313" key="1">
    <source>
        <dbReference type="EMBL" id="SEA51758.1"/>
    </source>
</evidence>
<reference evidence="1 2" key="1">
    <citation type="submission" date="2016-10" db="EMBL/GenBank/DDBJ databases">
        <authorList>
            <person name="de Groot N.N."/>
        </authorList>
    </citation>
    <scope>NUCLEOTIDE SEQUENCE [LARGE SCALE GENOMIC DNA]</scope>
    <source>
        <strain evidence="1 2">DSM 19033</strain>
    </source>
</reference>